<dbReference type="PROSITE" id="PS50181">
    <property type="entry name" value="FBOX"/>
    <property type="match status" value="1"/>
</dbReference>
<dbReference type="Pfam" id="PF00646">
    <property type="entry name" value="F-box"/>
    <property type="match status" value="1"/>
</dbReference>
<dbReference type="PANTHER" id="PTHR21503:SF8">
    <property type="entry name" value="F-BOX ASSOCIATED DOMAIN-CONTAINING PROTEIN-RELATED"/>
    <property type="match status" value="1"/>
</dbReference>
<organism evidence="2 3">
    <name type="scientific">Caenorhabditis nigoni</name>
    <dbReference type="NCBI Taxonomy" id="1611254"/>
    <lineage>
        <taxon>Eukaryota</taxon>
        <taxon>Metazoa</taxon>
        <taxon>Ecdysozoa</taxon>
        <taxon>Nematoda</taxon>
        <taxon>Chromadorea</taxon>
        <taxon>Rhabditida</taxon>
        <taxon>Rhabditina</taxon>
        <taxon>Rhabditomorpha</taxon>
        <taxon>Rhabditoidea</taxon>
        <taxon>Rhabditidae</taxon>
        <taxon>Peloderinae</taxon>
        <taxon>Caenorhabditis</taxon>
    </lineage>
</organism>
<dbReference type="InterPro" id="IPR012885">
    <property type="entry name" value="F-box_Sdz-33"/>
</dbReference>
<evidence type="ECO:0000313" key="3">
    <source>
        <dbReference type="Proteomes" id="UP000230233"/>
    </source>
</evidence>
<dbReference type="AlphaFoldDB" id="A0A2G5U7M9"/>
<evidence type="ECO:0000259" key="1">
    <source>
        <dbReference type="PROSITE" id="PS50181"/>
    </source>
</evidence>
<sequence>MIFLGPVFAFWQFTGRNNLTRKKSKQAIPLLKLPQLVLLDCIENLDVLEIIILSLLSKRAKSIAKLIRWNHLDIRLKFGECAQICLRFSTNPGVEWIIDYIKKTEYPYFRSIPVGPKVYRHLVPKDNGNSIEDIKKMIEHICEVFRSPICEIDIFDESLIEWLINFQPTIRYVSIENNLVLSIRKLDRIFNSLKVTEHFQWRSIATSLRNSKSTDCENFHITEPIPFSSISISNSYWLTLPSILDATNSVICLYDSKLTSNDINTILKQWQQGIKLRNLEFLQIETSITEDLDSFAIEVVKDLDWTESGGNDGRPMTM</sequence>
<gene>
    <name evidence="2" type="primary">Cnig_chr_IV.g14866</name>
    <name evidence="2" type="ORF">B9Z55_014866</name>
</gene>
<dbReference type="InterPro" id="IPR001810">
    <property type="entry name" value="F-box_dom"/>
</dbReference>
<dbReference type="Proteomes" id="UP000230233">
    <property type="component" value="Chromosome IV"/>
</dbReference>
<evidence type="ECO:0000313" key="2">
    <source>
        <dbReference type="EMBL" id="PIC35545.1"/>
    </source>
</evidence>
<dbReference type="EMBL" id="PDUG01000004">
    <property type="protein sequence ID" value="PIC35545.1"/>
    <property type="molecule type" value="Genomic_DNA"/>
</dbReference>
<dbReference type="OrthoDB" id="5903690at2759"/>
<protein>
    <recommendedName>
        <fullName evidence="1">F-box domain-containing protein</fullName>
    </recommendedName>
</protein>
<accession>A0A2G5U7M9</accession>
<feature type="domain" description="F-box" evidence="1">
    <location>
        <begin position="27"/>
        <end position="72"/>
    </location>
</feature>
<proteinExistence type="predicted"/>
<dbReference type="PANTHER" id="PTHR21503">
    <property type="entry name" value="F-BOX-CONTAINING HYPOTHETICAL PROTEIN C.ELEGANS"/>
    <property type="match status" value="1"/>
</dbReference>
<name>A0A2G5U7M9_9PELO</name>
<comment type="caution">
    <text evidence="2">The sequence shown here is derived from an EMBL/GenBank/DDBJ whole genome shotgun (WGS) entry which is preliminary data.</text>
</comment>
<keyword evidence="3" id="KW-1185">Reference proteome</keyword>
<dbReference type="Pfam" id="PF07735">
    <property type="entry name" value="FBA_2"/>
    <property type="match status" value="1"/>
</dbReference>
<reference evidence="3" key="1">
    <citation type="submission" date="2017-10" db="EMBL/GenBank/DDBJ databases">
        <title>Rapid genome shrinkage in a self-fertile nematode reveals novel sperm competition proteins.</title>
        <authorList>
            <person name="Yin D."/>
            <person name="Schwarz E.M."/>
            <person name="Thomas C.G."/>
            <person name="Felde R.L."/>
            <person name="Korf I.F."/>
            <person name="Cutter A.D."/>
            <person name="Schartner C.M."/>
            <person name="Ralston E.J."/>
            <person name="Meyer B.J."/>
            <person name="Haag E.S."/>
        </authorList>
    </citation>
    <scope>NUCLEOTIDE SEQUENCE [LARGE SCALE GENOMIC DNA]</scope>
    <source>
        <strain evidence="3">JU1422</strain>
    </source>
</reference>